<proteinExistence type="inferred from homology"/>
<dbReference type="Proteomes" id="UP000000442">
    <property type="component" value="Chromosome"/>
</dbReference>
<evidence type="ECO:0000256" key="1">
    <source>
        <dbReference type="ARBA" id="ARBA00001947"/>
    </source>
</evidence>
<dbReference type="HOGENOM" id="CLU_008156_0_0_7"/>
<dbReference type="InterPro" id="IPR011765">
    <property type="entry name" value="Pept_M16_N"/>
</dbReference>
<dbReference type="PROSITE" id="PS00143">
    <property type="entry name" value="INSULINASE"/>
    <property type="match status" value="1"/>
</dbReference>
<dbReference type="PROSITE" id="PS51257">
    <property type="entry name" value="PROKAR_LIPOPROTEIN"/>
    <property type="match status" value="1"/>
</dbReference>
<dbReference type="PANTHER" id="PTHR43690">
    <property type="entry name" value="NARDILYSIN"/>
    <property type="match status" value="1"/>
</dbReference>
<evidence type="ECO:0000256" key="2">
    <source>
        <dbReference type="ARBA" id="ARBA00007261"/>
    </source>
</evidence>
<keyword evidence="7" id="KW-0482">Metalloprotease</keyword>
<comment type="similarity">
    <text evidence="2 8">Belongs to the peptidase M16 family.</text>
</comment>
<dbReference type="InterPro" id="IPR001431">
    <property type="entry name" value="Pept_M16_Zn_BS"/>
</dbReference>
<dbReference type="Gene3D" id="3.30.830.10">
    <property type="entry name" value="Metalloenzyme, LuxS/M16 peptidase-like"/>
    <property type="match status" value="4"/>
</dbReference>
<feature type="domain" description="Peptidase M16 C-terminal" evidence="11">
    <location>
        <begin position="694"/>
        <end position="868"/>
    </location>
</feature>
<sequence length="943" mass="105013">MGKLKWVSVAWVFSCLVILSSCAVHTPTAIGVKSLEPDPRLVQGRLANGLTYLLLKNSTPENRVSMHLDVQAGSMNETDAERGVAHYLEHMLFNGSTHFKPDELIEYFQSIGMRFGADANAHTGFFETVYDVFLPSGDRASLDSGFLVLDDFAQGALLLESEVERERGVILAEKRERDSVSYRTFEATLDFELPGSRLPQRLPIGTDEVINNADHGLLKGYYDTWYRPENMVLVVVGDFNIAAVESLIKQRFSTMKSRAPQRLLPEDTWDGGTRDRAFYHYEPESGNTTVTIEKVRKVPFKMDTPTAFKKRAILDLAEAAVENRLSRLVRQKGVPFSDAGIYSGDFFQGVHFSAIAAESDTGEWQESLGLLETTLRSALEFGFSEQELARVKADFIQTLATEVKEAGTRKSGDLANEIINQVNHKRIFQSPGQRYDLLKDFVDALTVDDLVKTFREEWEKGPWLVLVTGNAAIESSVPQLAEDLILQAFQKSRAQKVSPPKVHEEIGFPYLSKPVTQGVIKAEKTVEPLDVKVVEFENQVRLSLKPTKFKKGEFLFKAGFGQGRKGEPETLAGIALLATSVVNESGFGGIDKDQLEAALAGRNVTVHLDADQGRFFITGSAGPEESELVFQLIRNYFLDPGFRPEALALAKDRYRQMYHEALGTPEGVMAFTGERFLAGGDSRFGLPLISDIEKITLADIQSWMVSCFSSSSLDVSVVGDFNPDQVLSQAATYLGTLPKRKDIDMEQSRPDPEFPAGKRLELTVDTTLEKALVQLAFPTDDFWDISKVRRLNVLAAIFSERLRQNVREKLGASYSPFAYNAPSQDHDGYGVFRAVVNVEPGATEMVLQEIQKLAHSLNENGVTQKEVELSLKPIITHIKDLQRNNEYWLESVLSGSGEHPEKLEWAKTILDDYQSIGVNPINLLAGEYLKTTKGASIIIRPLK</sequence>
<keyword evidence="13" id="KW-1185">Reference proteome</keyword>
<dbReference type="Pfam" id="PF05193">
    <property type="entry name" value="Peptidase_M16_C"/>
    <property type="match status" value="2"/>
</dbReference>
<evidence type="ECO:0000259" key="10">
    <source>
        <dbReference type="Pfam" id="PF00675"/>
    </source>
</evidence>
<dbReference type="GO" id="GO:0006508">
    <property type="term" value="P:proteolysis"/>
    <property type="evidence" value="ECO:0007669"/>
    <property type="project" value="UniProtKB-KW"/>
</dbReference>
<dbReference type="SUPFAM" id="SSF63411">
    <property type="entry name" value="LuxS/MPP-like metallohydrolase"/>
    <property type="match status" value="4"/>
</dbReference>
<feature type="chain" id="PRO_5002900518" evidence="9">
    <location>
        <begin position="24"/>
        <end position="943"/>
    </location>
</feature>
<evidence type="ECO:0000259" key="11">
    <source>
        <dbReference type="Pfam" id="PF05193"/>
    </source>
</evidence>
<dbReference type="KEGG" id="dat:HRM2_18720"/>
<dbReference type="GO" id="GO:0004222">
    <property type="term" value="F:metalloendopeptidase activity"/>
    <property type="evidence" value="ECO:0007669"/>
    <property type="project" value="InterPro"/>
</dbReference>
<feature type="domain" description="Peptidase M16 N-terminal" evidence="10">
    <location>
        <begin position="54"/>
        <end position="178"/>
    </location>
</feature>
<organism evidence="12 13">
    <name type="scientific">Desulforapulum autotrophicum (strain ATCC 43914 / DSM 3382 / VKM B-1955 / HRM2)</name>
    <name type="common">Desulfobacterium autotrophicum</name>
    <dbReference type="NCBI Taxonomy" id="177437"/>
    <lineage>
        <taxon>Bacteria</taxon>
        <taxon>Pseudomonadati</taxon>
        <taxon>Thermodesulfobacteriota</taxon>
        <taxon>Desulfobacteria</taxon>
        <taxon>Desulfobacterales</taxon>
        <taxon>Desulfobacteraceae</taxon>
        <taxon>Desulforapulum</taxon>
    </lineage>
</organism>
<keyword evidence="9" id="KW-0732">Signal</keyword>
<evidence type="ECO:0000256" key="8">
    <source>
        <dbReference type="RuleBase" id="RU004447"/>
    </source>
</evidence>
<keyword evidence="4" id="KW-0479">Metal-binding</keyword>
<evidence type="ECO:0000256" key="7">
    <source>
        <dbReference type="ARBA" id="ARBA00023049"/>
    </source>
</evidence>
<keyword evidence="3" id="KW-0645">Protease</keyword>
<evidence type="ECO:0000256" key="5">
    <source>
        <dbReference type="ARBA" id="ARBA00022801"/>
    </source>
</evidence>
<feature type="signal peptide" evidence="9">
    <location>
        <begin position="1"/>
        <end position="23"/>
    </location>
</feature>
<name>C0QBW1_DESAH</name>
<keyword evidence="6" id="KW-0862">Zinc</keyword>
<accession>C0QBW1</accession>
<dbReference type="InterPro" id="IPR050626">
    <property type="entry name" value="Peptidase_M16"/>
</dbReference>
<dbReference type="PANTHER" id="PTHR43690:SF17">
    <property type="entry name" value="PROTEIN YHJJ"/>
    <property type="match status" value="1"/>
</dbReference>
<dbReference type="STRING" id="177437.HRM2_18720"/>
<dbReference type="OrthoDB" id="9811314at2"/>
<evidence type="ECO:0000256" key="9">
    <source>
        <dbReference type="SAM" id="SignalP"/>
    </source>
</evidence>
<evidence type="ECO:0000313" key="13">
    <source>
        <dbReference type="Proteomes" id="UP000000442"/>
    </source>
</evidence>
<dbReference type="Pfam" id="PF00675">
    <property type="entry name" value="Peptidase_M16"/>
    <property type="match status" value="1"/>
</dbReference>
<dbReference type="InterPro" id="IPR007863">
    <property type="entry name" value="Peptidase_M16_C"/>
</dbReference>
<keyword evidence="5" id="KW-0378">Hydrolase</keyword>
<evidence type="ECO:0000256" key="3">
    <source>
        <dbReference type="ARBA" id="ARBA00022670"/>
    </source>
</evidence>
<dbReference type="eggNOG" id="COG0612">
    <property type="taxonomic scope" value="Bacteria"/>
</dbReference>
<evidence type="ECO:0000256" key="6">
    <source>
        <dbReference type="ARBA" id="ARBA00022833"/>
    </source>
</evidence>
<evidence type="ECO:0000256" key="4">
    <source>
        <dbReference type="ARBA" id="ARBA00022723"/>
    </source>
</evidence>
<dbReference type="EMBL" id="CP001087">
    <property type="protein sequence ID" value="ACN14973.1"/>
    <property type="molecule type" value="Genomic_DNA"/>
</dbReference>
<feature type="domain" description="Peptidase M16 C-terminal" evidence="11">
    <location>
        <begin position="218"/>
        <end position="393"/>
    </location>
</feature>
<comment type="cofactor">
    <cofactor evidence="1">
        <name>Zn(2+)</name>
        <dbReference type="ChEBI" id="CHEBI:29105"/>
    </cofactor>
</comment>
<dbReference type="AlphaFoldDB" id="C0QBW1"/>
<protein>
    <submittedName>
        <fullName evidence="12">Peptidase M16 family protein</fullName>
    </submittedName>
</protein>
<dbReference type="InterPro" id="IPR011249">
    <property type="entry name" value="Metalloenz_LuxS/M16"/>
</dbReference>
<evidence type="ECO:0000313" key="12">
    <source>
        <dbReference type="EMBL" id="ACN14973.1"/>
    </source>
</evidence>
<gene>
    <name evidence="12" type="ordered locus">HRM2_18720</name>
</gene>
<dbReference type="GO" id="GO:0046872">
    <property type="term" value="F:metal ion binding"/>
    <property type="evidence" value="ECO:0007669"/>
    <property type="project" value="UniProtKB-KW"/>
</dbReference>
<dbReference type="RefSeq" id="WP_015903759.1">
    <property type="nucleotide sequence ID" value="NC_012108.1"/>
</dbReference>
<reference evidence="12 13" key="1">
    <citation type="journal article" date="2009" name="Environ. Microbiol.">
        <title>Genome sequence of Desulfobacterium autotrophicum HRM2, a marine sulfate reducer oxidizing organic carbon completely to carbon dioxide.</title>
        <authorList>
            <person name="Strittmatter A.W."/>
            <person name="Liesegang H."/>
            <person name="Rabus R."/>
            <person name="Decker I."/>
            <person name="Amann J."/>
            <person name="Andres S."/>
            <person name="Henne A."/>
            <person name="Fricke W.F."/>
            <person name="Martinez-Arias R."/>
            <person name="Bartels D."/>
            <person name="Goesmann A."/>
            <person name="Krause L."/>
            <person name="Puehler A."/>
            <person name="Klenk H.P."/>
            <person name="Richter M."/>
            <person name="Schuler M."/>
            <person name="Gloeckner F.O."/>
            <person name="Meyerdierks A."/>
            <person name="Gottschalk G."/>
            <person name="Amann R."/>
        </authorList>
    </citation>
    <scope>NUCLEOTIDE SEQUENCE [LARGE SCALE GENOMIC DNA]</scope>
    <source>
        <strain evidence="13">ATCC 43914 / DSM 3382 / HRM2</strain>
    </source>
</reference>